<evidence type="ECO:0000256" key="8">
    <source>
        <dbReference type="ARBA" id="ARBA00022840"/>
    </source>
</evidence>
<dbReference type="InterPro" id="IPR003593">
    <property type="entry name" value="AAA+_ATPase"/>
</dbReference>
<keyword evidence="5" id="KW-0762">Sugar transport</keyword>
<proteinExistence type="predicted"/>
<dbReference type="Pfam" id="PF00005">
    <property type="entry name" value="ABC_tran"/>
    <property type="match status" value="2"/>
</dbReference>
<dbReference type="CDD" id="cd03216">
    <property type="entry name" value="ABC_Carb_Monos_I"/>
    <property type="match status" value="1"/>
</dbReference>
<keyword evidence="13" id="KW-1185">Reference proteome</keyword>
<evidence type="ECO:0000256" key="7">
    <source>
        <dbReference type="ARBA" id="ARBA00022741"/>
    </source>
</evidence>
<comment type="subcellular location">
    <subcellularLocation>
        <location evidence="2">Cell inner membrane</location>
    </subcellularLocation>
    <subcellularLocation>
        <location evidence="1">Cell membrane</location>
        <topology evidence="1">Peripheral membrane protein</topology>
    </subcellularLocation>
</comment>
<keyword evidence="8 12" id="KW-0067">ATP-binding</keyword>
<keyword evidence="3" id="KW-0813">Transport</keyword>
<dbReference type="PROSITE" id="PS00211">
    <property type="entry name" value="ABC_TRANSPORTER_1"/>
    <property type="match status" value="1"/>
</dbReference>
<dbReference type="Gene3D" id="3.40.50.300">
    <property type="entry name" value="P-loop containing nucleotide triphosphate hydrolases"/>
    <property type="match status" value="2"/>
</dbReference>
<dbReference type="PANTHER" id="PTHR43790:SF9">
    <property type="entry name" value="GALACTOFURANOSE TRANSPORTER ATP-BINDING PROTEIN YTFR"/>
    <property type="match status" value="1"/>
</dbReference>
<sequence>MRKKELILEMEGITKTFPGVKALDNVDLRLYKGEVHALLGENGAGKSTLMKVLNGIYENDSGTIYLKGNEVKFDNPKEAQKAGLAIIHQELELVPYLTIAENIFLGREPVKGLFVDTKCLIQNTKEIIDRLGVDINPKSKIKNLNIGNQQMVEIAKALSQDANILVMDEPTSSLTPKEIDILFDLIDRLRAEGIAIVYISHRMEEIFEICDRVTVLRDGVNAGEVKIDETDEDELIKMMVGRKIEDRFPEIKENRSDKILEVKDLTVPGKVDNVSFELYKGEVIGVAGLMGAGRTELAKSLYGLFNIQKGDIYLRGEKVEIRSPKEAIESGIYYLSEDRKGEGLVLSLSVQENTSLSVLNDLLEIGFINKKKEKQMANNYIQDLRIKTPHAKQQVRNLSGGNQQKVAIAKLLTTEPEIVILDEPTRGIDVGAKKEIYELISRLIQQGVAVILISSELPEILNLSHRILVMHEHRLTGEIAAKEADQEKVMKLATGGVQYGE</sequence>
<dbReference type="InterPro" id="IPR017871">
    <property type="entry name" value="ABC_transporter-like_CS"/>
</dbReference>
<dbReference type="STRING" id="142842.SAMN02745118_00351"/>
<feature type="domain" description="ABC transporter" evidence="11">
    <location>
        <begin position="8"/>
        <end position="243"/>
    </location>
</feature>
<dbReference type="Proteomes" id="UP000190625">
    <property type="component" value="Unassembled WGS sequence"/>
</dbReference>
<evidence type="ECO:0000256" key="3">
    <source>
        <dbReference type="ARBA" id="ARBA00022448"/>
    </source>
</evidence>
<evidence type="ECO:0000313" key="13">
    <source>
        <dbReference type="Proteomes" id="UP000190625"/>
    </source>
</evidence>
<dbReference type="EMBL" id="FUWM01000004">
    <property type="protein sequence ID" value="SJZ32755.1"/>
    <property type="molecule type" value="Genomic_DNA"/>
</dbReference>
<dbReference type="GO" id="GO:0015749">
    <property type="term" value="P:monosaccharide transmembrane transport"/>
    <property type="evidence" value="ECO:0007669"/>
    <property type="project" value="UniProtKB-ARBA"/>
</dbReference>
<evidence type="ECO:0000313" key="12">
    <source>
        <dbReference type="EMBL" id="SJZ32755.1"/>
    </source>
</evidence>
<evidence type="ECO:0000256" key="1">
    <source>
        <dbReference type="ARBA" id="ARBA00004202"/>
    </source>
</evidence>
<dbReference type="FunFam" id="3.40.50.300:FF:000127">
    <property type="entry name" value="Ribose import ATP-binding protein RbsA"/>
    <property type="match status" value="1"/>
</dbReference>
<dbReference type="OrthoDB" id="9771863at2"/>
<feature type="domain" description="ABC transporter" evidence="11">
    <location>
        <begin position="254"/>
        <end position="497"/>
    </location>
</feature>
<dbReference type="AlphaFoldDB" id="A0A1T4JRL1"/>
<evidence type="ECO:0000256" key="2">
    <source>
        <dbReference type="ARBA" id="ARBA00004533"/>
    </source>
</evidence>
<keyword evidence="9" id="KW-1278">Translocase</keyword>
<evidence type="ECO:0000256" key="10">
    <source>
        <dbReference type="ARBA" id="ARBA00023136"/>
    </source>
</evidence>
<protein>
    <submittedName>
        <fullName evidence="12">Ribose ABC transporter ATP-binding protein</fullName>
    </submittedName>
</protein>
<reference evidence="13" key="1">
    <citation type="submission" date="2017-02" db="EMBL/GenBank/DDBJ databases">
        <authorList>
            <person name="Varghese N."/>
            <person name="Submissions S."/>
        </authorList>
    </citation>
    <scope>NUCLEOTIDE SEQUENCE [LARGE SCALE GENOMIC DNA]</scope>
    <source>
        <strain evidence="13">ATCC BAA-73</strain>
    </source>
</reference>
<keyword evidence="7" id="KW-0547">Nucleotide-binding</keyword>
<dbReference type="PANTHER" id="PTHR43790">
    <property type="entry name" value="CARBOHYDRATE TRANSPORT ATP-BINDING PROTEIN MG119-RELATED"/>
    <property type="match status" value="1"/>
</dbReference>
<name>A0A1T4JRL1_9FIRM</name>
<dbReference type="FunFam" id="3.40.50.300:FF:000126">
    <property type="entry name" value="Galactose/methyl galactoside import ATP-binding protein MglA"/>
    <property type="match status" value="1"/>
</dbReference>
<organism evidence="12 13">
    <name type="scientific">Selenihalanaerobacter shriftii</name>
    <dbReference type="NCBI Taxonomy" id="142842"/>
    <lineage>
        <taxon>Bacteria</taxon>
        <taxon>Bacillati</taxon>
        <taxon>Bacillota</taxon>
        <taxon>Clostridia</taxon>
        <taxon>Halanaerobiales</taxon>
        <taxon>Halobacteroidaceae</taxon>
        <taxon>Selenihalanaerobacter</taxon>
    </lineage>
</organism>
<evidence type="ECO:0000256" key="4">
    <source>
        <dbReference type="ARBA" id="ARBA00022475"/>
    </source>
</evidence>
<accession>A0A1T4JRL1</accession>
<dbReference type="CDD" id="cd03215">
    <property type="entry name" value="ABC_Carb_Monos_II"/>
    <property type="match status" value="1"/>
</dbReference>
<keyword evidence="10" id="KW-0472">Membrane</keyword>
<keyword evidence="4" id="KW-1003">Cell membrane</keyword>
<dbReference type="InterPro" id="IPR050107">
    <property type="entry name" value="ABC_carbohydrate_import_ATPase"/>
</dbReference>
<dbReference type="GO" id="GO:0016887">
    <property type="term" value="F:ATP hydrolysis activity"/>
    <property type="evidence" value="ECO:0007669"/>
    <property type="project" value="InterPro"/>
</dbReference>
<dbReference type="SUPFAM" id="SSF52540">
    <property type="entry name" value="P-loop containing nucleoside triphosphate hydrolases"/>
    <property type="match status" value="2"/>
</dbReference>
<keyword evidence="6" id="KW-0677">Repeat</keyword>
<dbReference type="InterPro" id="IPR003439">
    <property type="entry name" value="ABC_transporter-like_ATP-bd"/>
</dbReference>
<dbReference type="GO" id="GO:0005886">
    <property type="term" value="C:plasma membrane"/>
    <property type="evidence" value="ECO:0007669"/>
    <property type="project" value="UniProtKB-SubCell"/>
</dbReference>
<gene>
    <name evidence="12" type="ORF">SAMN02745118_00351</name>
</gene>
<dbReference type="PROSITE" id="PS50893">
    <property type="entry name" value="ABC_TRANSPORTER_2"/>
    <property type="match status" value="2"/>
</dbReference>
<dbReference type="GO" id="GO:0005524">
    <property type="term" value="F:ATP binding"/>
    <property type="evidence" value="ECO:0007669"/>
    <property type="project" value="UniProtKB-KW"/>
</dbReference>
<evidence type="ECO:0000256" key="5">
    <source>
        <dbReference type="ARBA" id="ARBA00022597"/>
    </source>
</evidence>
<evidence type="ECO:0000256" key="9">
    <source>
        <dbReference type="ARBA" id="ARBA00022967"/>
    </source>
</evidence>
<evidence type="ECO:0000256" key="6">
    <source>
        <dbReference type="ARBA" id="ARBA00022737"/>
    </source>
</evidence>
<dbReference type="SMART" id="SM00382">
    <property type="entry name" value="AAA"/>
    <property type="match status" value="2"/>
</dbReference>
<evidence type="ECO:0000259" key="11">
    <source>
        <dbReference type="PROSITE" id="PS50893"/>
    </source>
</evidence>
<dbReference type="InterPro" id="IPR027417">
    <property type="entry name" value="P-loop_NTPase"/>
</dbReference>
<dbReference type="RefSeq" id="WP_078808877.1">
    <property type="nucleotide sequence ID" value="NZ_FUWM01000004.1"/>
</dbReference>